<dbReference type="OrthoDB" id="174137at2"/>
<dbReference type="HOGENOM" id="CLU_2143313_0_0_6"/>
<keyword evidence="3" id="KW-1185">Reference proteome</keyword>
<sequence length="112" mass="12788">MPDSRFVQTWQHAARELELHVTPWRVVLLPSAKCLVADLWIEGFGSPRGMLLFGQSGQIGDYGEELLREAWAYTVLGLERHVADSHDAIMQRLRQWGWYGAPERMPGWLIGA</sequence>
<reference evidence="1 3" key="1">
    <citation type="submission" date="2014-09" db="EMBL/GenBank/DDBJ databases">
        <title>Xanthomonadaceae 3.5X direct submission.</title>
        <authorList>
            <person name="Fang T."/>
            <person name="Wang H."/>
        </authorList>
    </citation>
    <scope>NUCLEOTIDE SEQUENCE [LARGE SCALE GENOMIC DNA]</scope>
    <source>
        <strain evidence="1 3">3.5X</strain>
    </source>
</reference>
<dbReference type="RefSeq" id="WP_043100273.1">
    <property type="nucleotide sequence ID" value="NZ_JACHET010000001.1"/>
</dbReference>
<dbReference type="EMBL" id="JACHET010000001">
    <property type="protein sequence ID" value="MBB6183726.1"/>
    <property type="molecule type" value="Genomic_DNA"/>
</dbReference>
<dbReference type="AlphaFoldDB" id="A0A099CW93"/>
<evidence type="ECO:0000313" key="4">
    <source>
        <dbReference type="Proteomes" id="UP000560000"/>
    </source>
</evidence>
<comment type="caution">
    <text evidence="1">The sequence shown here is derived from an EMBL/GenBank/DDBJ whole genome shotgun (WGS) entry which is preliminary data.</text>
</comment>
<reference evidence="2 4" key="2">
    <citation type="submission" date="2020-08" db="EMBL/GenBank/DDBJ databases">
        <title>Genomic Encyclopedia of Type Strains, Phase IV (KMG-IV): sequencing the most valuable type-strain genomes for metagenomic binning, comparative biology and taxonomic classification.</title>
        <authorList>
            <person name="Goeker M."/>
        </authorList>
    </citation>
    <scope>NUCLEOTIDE SEQUENCE [LARGE SCALE GENOMIC DNA]</scope>
    <source>
        <strain evidence="2 4">DSM 107085</strain>
    </source>
</reference>
<dbReference type="EMBL" id="JROI01000010">
    <property type="protein sequence ID" value="KGI77907.1"/>
    <property type="molecule type" value="Genomic_DNA"/>
</dbReference>
<proteinExistence type="predicted"/>
<evidence type="ECO:0000313" key="2">
    <source>
        <dbReference type="EMBL" id="MBB6183726.1"/>
    </source>
</evidence>
<evidence type="ECO:0000313" key="1">
    <source>
        <dbReference type="EMBL" id="KGI77907.1"/>
    </source>
</evidence>
<dbReference type="Proteomes" id="UP000560000">
    <property type="component" value="Unassembled WGS sequence"/>
</dbReference>
<gene>
    <name evidence="2" type="ORF">HNQ86_001071</name>
    <name evidence="1" type="ORF">LF63_0105785</name>
</gene>
<accession>A0A099CW93</accession>
<dbReference type="Proteomes" id="UP000029708">
    <property type="component" value="Unassembled WGS sequence"/>
</dbReference>
<organism evidence="1 3">
    <name type="scientific">Oleiagrimonas soli</name>
    <dbReference type="NCBI Taxonomy" id="1543381"/>
    <lineage>
        <taxon>Bacteria</taxon>
        <taxon>Pseudomonadati</taxon>
        <taxon>Pseudomonadota</taxon>
        <taxon>Gammaproteobacteria</taxon>
        <taxon>Lysobacterales</taxon>
        <taxon>Rhodanobacteraceae</taxon>
        <taxon>Oleiagrimonas</taxon>
    </lineage>
</organism>
<evidence type="ECO:0000313" key="3">
    <source>
        <dbReference type="Proteomes" id="UP000029708"/>
    </source>
</evidence>
<name>A0A099CW93_9GAMM</name>
<protein>
    <submittedName>
        <fullName evidence="1">Uncharacterized protein</fullName>
    </submittedName>
</protein>